<dbReference type="InterPro" id="IPR024796">
    <property type="entry name" value="T4_endonuc_V"/>
</dbReference>
<dbReference type="EMBL" id="RRCH01000001">
    <property type="protein sequence ID" value="RRJ34245.1"/>
    <property type="molecule type" value="Genomic_DNA"/>
</dbReference>
<protein>
    <submittedName>
        <fullName evidence="1">Uncharacterized protein</fullName>
    </submittedName>
</protein>
<evidence type="ECO:0000313" key="1">
    <source>
        <dbReference type="EMBL" id="RRJ34245.1"/>
    </source>
</evidence>
<dbReference type="SUPFAM" id="SSF47077">
    <property type="entry name" value="T4 endonuclease V"/>
    <property type="match status" value="1"/>
</dbReference>
<name>A0A3P3RLK2_9EURY</name>
<keyword evidence="2" id="KW-1185">Reference proteome</keyword>
<proteinExistence type="predicted"/>
<gene>
    <name evidence="1" type="ORF">EIK79_00065</name>
</gene>
<accession>A0A3P3RLK2</accession>
<organism evidence="1 2">
    <name type="scientific">Halocatena pleomorpha</name>
    <dbReference type="NCBI Taxonomy" id="1785090"/>
    <lineage>
        <taxon>Archaea</taxon>
        <taxon>Methanobacteriati</taxon>
        <taxon>Methanobacteriota</taxon>
        <taxon>Stenosarchaea group</taxon>
        <taxon>Halobacteria</taxon>
        <taxon>Halobacteriales</taxon>
        <taxon>Natronomonadaceae</taxon>
        <taxon>Halocatena</taxon>
    </lineage>
</organism>
<dbReference type="Pfam" id="PF03013">
    <property type="entry name" value="Pyr_excise"/>
    <property type="match status" value="1"/>
</dbReference>
<dbReference type="Gene3D" id="1.10.440.10">
    <property type="entry name" value="T4 endonuclease V"/>
    <property type="match status" value="1"/>
</dbReference>
<dbReference type="OrthoDB" id="70703at2157"/>
<dbReference type="AlphaFoldDB" id="A0A3P3RLK2"/>
<reference evidence="1 2" key="1">
    <citation type="submission" date="2018-11" db="EMBL/GenBank/DDBJ databases">
        <title>Taxonoimc description of Halomarina strain SPP-AMP-1.</title>
        <authorList>
            <person name="Pal Y."/>
            <person name="Srinivasana K."/>
            <person name="Verma A."/>
            <person name="Kumar P."/>
        </authorList>
    </citation>
    <scope>NUCLEOTIDE SEQUENCE [LARGE SCALE GENOMIC DNA]</scope>
    <source>
        <strain evidence="1 2">SPP-AMP-1</strain>
    </source>
</reference>
<comment type="caution">
    <text evidence="1">The sequence shown here is derived from an EMBL/GenBank/DDBJ whole genome shotgun (WGS) entry which is preliminary data.</text>
</comment>
<sequence length="109" mass="12327">MWCVPPEILCDDHLRGEHAEHHQLVGTILNHPHGEAIAAGHAEEGNIDTTRVEDRHDELAEEMERRGFDHESPLEYDGPTFGLGAIDVDHNRSDLLNRCNKCRERATKA</sequence>
<dbReference type="Proteomes" id="UP000282322">
    <property type="component" value="Unassembled WGS sequence"/>
</dbReference>
<evidence type="ECO:0000313" key="2">
    <source>
        <dbReference type="Proteomes" id="UP000282322"/>
    </source>
</evidence>
<dbReference type="InterPro" id="IPR004260">
    <property type="entry name" value="Pyr-dimer_DNA_glycosylase"/>
</dbReference>